<accession>A0ABW5MDH2</accession>
<organism evidence="1 2">
    <name type="scientific">Spirosoma soli</name>
    <dbReference type="NCBI Taxonomy" id="1770529"/>
    <lineage>
        <taxon>Bacteria</taxon>
        <taxon>Pseudomonadati</taxon>
        <taxon>Bacteroidota</taxon>
        <taxon>Cytophagia</taxon>
        <taxon>Cytophagales</taxon>
        <taxon>Cytophagaceae</taxon>
        <taxon>Spirosoma</taxon>
    </lineage>
</organism>
<dbReference type="EMBL" id="JBHULN010000033">
    <property type="protein sequence ID" value="MFD2574586.1"/>
    <property type="molecule type" value="Genomic_DNA"/>
</dbReference>
<sequence length="57" mass="6528">MDILDVLANWARWIFDAFGVNLILKKIARMFSNTNDDDTKSDINSVISSKLPQSWNV</sequence>
<protein>
    <submittedName>
        <fullName evidence="1">Uncharacterized protein</fullName>
    </submittedName>
</protein>
<name>A0ABW5MDH2_9BACT</name>
<keyword evidence="2" id="KW-1185">Reference proteome</keyword>
<gene>
    <name evidence="1" type="ORF">ACFSUS_28400</name>
</gene>
<dbReference type="Proteomes" id="UP001597469">
    <property type="component" value="Unassembled WGS sequence"/>
</dbReference>
<reference evidence="2" key="1">
    <citation type="journal article" date="2019" name="Int. J. Syst. Evol. Microbiol.">
        <title>The Global Catalogue of Microorganisms (GCM) 10K type strain sequencing project: providing services to taxonomists for standard genome sequencing and annotation.</title>
        <authorList>
            <consortium name="The Broad Institute Genomics Platform"/>
            <consortium name="The Broad Institute Genome Sequencing Center for Infectious Disease"/>
            <person name="Wu L."/>
            <person name="Ma J."/>
        </authorList>
    </citation>
    <scope>NUCLEOTIDE SEQUENCE [LARGE SCALE GENOMIC DNA]</scope>
    <source>
        <strain evidence="2">KCTC 42805</strain>
    </source>
</reference>
<evidence type="ECO:0000313" key="1">
    <source>
        <dbReference type="EMBL" id="MFD2574586.1"/>
    </source>
</evidence>
<proteinExistence type="predicted"/>
<dbReference type="RefSeq" id="WP_381528534.1">
    <property type="nucleotide sequence ID" value="NZ_JBHULN010000033.1"/>
</dbReference>
<comment type="caution">
    <text evidence="1">The sequence shown here is derived from an EMBL/GenBank/DDBJ whole genome shotgun (WGS) entry which is preliminary data.</text>
</comment>
<evidence type="ECO:0000313" key="2">
    <source>
        <dbReference type="Proteomes" id="UP001597469"/>
    </source>
</evidence>